<comment type="caution">
    <text evidence="8">The sequence shown here is derived from an EMBL/GenBank/DDBJ whole genome shotgun (WGS) entry which is preliminary data.</text>
</comment>
<dbReference type="GO" id="GO:0016020">
    <property type="term" value="C:membrane"/>
    <property type="evidence" value="ECO:0007669"/>
    <property type="project" value="UniProtKB-SubCell"/>
</dbReference>
<dbReference type="Proteomes" id="UP000801428">
    <property type="component" value="Unassembled WGS sequence"/>
</dbReference>
<accession>A0A9P4T7C5</accession>
<dbReference type="PANTHER" id="PTHR33048">
    <property type="entry name" value="PTH11-LIKE INTEGRAL MEMBRANE PROTEIN (AFU_ORTHOLOGUE AFUA_5G11245)"/>
    <property type="match status" value="1"/>
</dbReference>
<name>A0A9P4T7C5_CURKU</name>
<feature type="transmembrane region" description="Helical" evidence="6">
    <location>
        <begin position="181"/>
        <end position="202"/>
    </location>
</feature>
<dbReference type="Pfam" id="PF20684">
    <property type="entry name" value="Fung_rhodopsin"/>
    <property type="match status" value="1"/>
</dbReference>
<comment type="similarity">
    <text evidence="5">Belongs to the SAT4 family.</text>
</comment>
<evidence type="ECO:0000313" key="9">
    <source>
        <dbReference type="Proteomes" id="UP000801428"/>
    </source>
</evidence>
<dbReference type="EMBL" id="SWKU01000028">
    <property type="protein sequence ID" value="KAF2996220.1"/>
    <property type="molecule type" value="Genomic_DNA"/>
</dbReference>
<evidence type="ECO:0000313" key="8">
    <source>
        <dbReference type="EMBL" id="KAF2996220.1"/>
    </source>
</evidence>
<dbReference type="AlphaFoldDB" id="A0A9P4T7C5"/>
<evidence type="ECO:0000256" key="2">
    <source>
        <dbReference type="ARBA" id="ARBA00022692"/>
    </source>
</evidence>
<dbReference type="PROSITE" id="PS51257">
    <property type="entry name" value="PROKAR_LIPOPROTEIN"/>
    <property type="match status" value="1"/>
</dbReference>
<evidence type="ECO:0000256" key="1">
    <source>
        <dbReference type="ARBA" id="ARBA00004141"/>
    </source>
</evidence>
<evidence type="ECO:0000256" key="6">
    <source>
        <dbReference type="SAM" id="Phobius"/>
    </source>
</evidence>
<keyword evidence="9" id="KW-1185">Reference proteome</keyword>
<dbReference type="OrthoDB" id="2988756at2759"/>
<dbReference type="InterPro" id="IPR049326">
    <property type="entry name" value="Rhodopsin_dom_fungi"/>
</dbReference>
<evidence type="ECO:0000256" key="5">
    <source>
        <dbReference type="ARBA" id="ARBA00038359"/>
    </source>
</evidence>
<feature type="transmembrane region" description="Helical" evidence="6">
    <location>
        <begin position="255"/>
        <end position="276"/>
    </location>
</feature>
<feature type="transmembrane region" description="Helical" evidence="6">
    <location>
        <begin position="97"/>
        <end position="120"/>
    </location>
</feature>
<dbReference type="PANTHER" id="PTHR33048:SF146">
    <property type="entry name" value="INTEGRAL MEMBRANE PROTEIN"/>
    <property type="match status" value="1"/>
</dbReference>
<organism evidence="8 9">
    <name type="scientific">Curvularia kusanoi</name>
    <name type="common">Cochliobolus kusanoi</name>
    <dbReference type="NCBI Taxonomy" id="90978"/>
    <lineage>
        <taxon>Eukaryota</taxon>
        <taxon>Fungi</taxon>
        <taxon>Dikarya</taxon>
        <taxon>Ascomycota</taxon>
        <taxon>Pezizomycotina</taxon>
        <taxon>Dothideomycetes</taxon>
        <taxon>Pleosporomycetidae</taxon>
        <taxon>Pleosporales</taxon>
        <taxon>Pleosporineae</taxon>
        <taxon>Pleosporaceae</taxon>
        <taxon>Curvularia</taxon>
    </lineage>
</organism>
<gene>
    <name evidence="8" type="ORF">E8E13_002562</name>
</gene>
<evidence type="ECO:0000256" key="4">
    <source>
        <dbReference type="ARBA" id="ARBA00023136"/>
    </source>
</evidence>
<comment type="subcellular location">
    <subcellularLocation>
        <location evidence="1">Membrane</location>
        <topology evidence="1">Multi-pass membrane protein</topology>
    </subcellularLocation>
</comment>
<keyword evidence="2 6" id="KW-0812">Transmembrane</keyword>
<proteinExistence type="inferred from homology"/>
<sequence>MSSKTNGFAQGTVLKVAYSMLGLTSCVVLARAGLEISRLKRVTASDALVYLSFACFATMCALYISLSPYMQRLYDVANGTTPPYPELAQDSVKMTKMVFAAPCMFWMTLWSVKFSLLLLYRRLLVGLETRYTVIWWGTAGICLLTHVGNYFFYFRSCGTIPGFWQDGCTGDSAKHAQLVSLYYSFSVDTATNLIIMALPMKLTWNLQMARSKKYAILTLFGTGFVCIFFACLRVAQVAINASKPEAAGQPLDPTWLAIWGIVECSIGVLTIMLLLVRADPSPAVIIGCCPAFAVLVNSARTKITYDSQGYRKHTGSDPSQGRGSRVQLKTIGSMTTRERNHHLGLETIDLHWAEAHSSQEQLRATHEGIIVSKTVLQR</sequence>
<feature type="transmembrane region" description="Helical" evidence="6">
    <location>
        <begin position="132"/>
        <end position="153"/>
    </location>
</feature>
<feature type="transmembrane region" description="Helical" evidence="6">
    <location>
        <begin position="16"/>
        <end position="34"/>
    </location>
</feature>
<keyword evidence="4 6" id="KW-0472">Membrane</keyword>
<feature type="transmembrane region" description="Helical" evidence="6">
    <location>
        <begin position="214"/>
        <end position="235"/>
    </location>
</feature>
<evidence type="ECO:0000256" key="3">
    <source>
        <dbReference type="ARBA" id="ARBA00022989"/>
    </source>
</evidence>
<feature type="domain" description="Rhodopsin" evidence="7">
    <location>
        <begin position="35"/>
        <end position="274"/>
    </location>
</feature>
<evidence type="ECO:0000259" key="7">
    <source>
        <dbReference type="Pfam" id="PF20684"/>
    </source>
</evidence>
<keyword evidence="3 6" id="KW-1133">Transmembrane helix</keyword>
<reference evidence="8" key="1">
    <citation type="submission" date="2019-04" db="EMBL/GenBank/DDBJ databases">
        <title>Sequencing of skin fungus with MAO and IRED activity.</title>
        <authorList>
            <person name="Marsaioli A.J."/>
            <person name="Bonatto J.M.C."/>
            <person name="Reis Junior O."/>
        </authorList>
    </citation>
    <scope>NUCLEOTIDE SEQUENCE</scope>
    <source>
        <strain evidence="8">30M1</strain>
    </source>
</reference>
<feature type="transmembrane region" description="Helical" evidence="6">
    <location>
        <begin position="46"/>
        <end position="66"/>
    </location>
</feature>
<dbReference type="InterPro" id="IPR052337">
    <property type="entry name" value="SAT4-like"/>
</dbReference>
<protein>
    <recommendedName>
        <fullName evidence="7">Rhodopsin domain-containing protein</fullName>
    </recommendedName>
</protein>